<sequence>MKLLRETRTLKVKAVSSLRIAMQAFNSFDDDGRITTVLLHLQHACEMLLKAVLIQNKANVFDKVTGRSISFDRSLGL</sequence>
<evidence type="ECO:0000313" key="3">
    <source>
        <dbReference type="Proteomes" id="UP000272241"/>
    </source>
</evidence>
<name>A0A3M6ALL6_PSESS</name>
<dbReference type="AlphaFoldDB" id="A0A3M6ALL6"/>
<accession>A0A3M6ALL6</accession>
<evidence type="ECO:0000313" key="2">
    <source>
        <dbReference type="EMBL" id="RMV20161.1"/>
    </source>
</evidence>
<dbReference type="Proteomes" id="UP000272703">
    <property type="component" value="Unassembled WGS sequence"/>
</dbReference>
<dbReference type="EMBL" id="RBUN01000171">
    <property type="protein sequence ID" value="RMV20069.1"/>
    <property type="molecule type" value="Genomic_DNA"/>
</dbReference>
<comment type="caution">
    <text evidence="2">The sequence shown here is derived from an EMBL/GenBank/DDBJ whole genome shotgun (WGS) entry which is preliminary data.</text>
</comment>
<dbReference type="EMBL" id="RBUO01000131">
    <property type="protein sequence ID" value="RMV20161.1"/>
    <property type="molecule type" value="Genomic_DNA"/>
</dbReference>
<reference evidence="3 4" key="1">
    <citation type="submission" date="2018-08" db="EMBL/GenBank/DDBJ databases">
        <title>Recombination of ecologically and evolutionarily significant loci maintains genetic cohesion in the Pseudomonas syringae species complex.</title>
        <authorList>
            <person name="Dillon M."/>
            <person name="Thakur S."/>
            <person name="Almeida R.N.D."/>
            <person name="Weir B.S."/>
            <person name="Guttman D.S."/>
        </authorList>
    </citation>
    <scope>NUCLEOTIDE SEQUENCE [LARGE SCALE GENOMIC DNA]</scope>
    <source>
        <strain evidence="2 3">ICMP 11895</strain>
        <strain evidence="1 4">ICMP 11897</strain>
    </source>
</reference>
<protein>
    <submittedName>
        <fullName evidence="2">Uncharacterized protein</fullName>
    </submittedName>
</protein>
<proteinExistence type="predicted"/>
<evidence type="ECO:0000313" key="4">
    <source>
        <dbReference type="Proteomes" id="UP000272703"/>
    </source>
</evidence>
<organism evidence="2 3">
    <name type="scientific">Pseudomonas savastanoi</name>
    <name type="common">Pseudomonas syringae pv. savastanoi</name>
    <dbReference type="NCBI Taxonomy" id="29438"/>
    <lineage>
        <taxon>Bacteria</taxon>
        <taxon>Pseudomonadati</taxon>
        <taxon>Pseudomonadota</taxon>
        <taxon>Gammaproteobacteria</taxon>
        <taxon>Pseudomonadales</taxon>
        <taxon>Pseudomonadaceae</taxon>
        <taxon>Pseudomonas</taxon>
    </lineage>
</organism>
<gene>
    <name evidence="2" type="ORF">ALP15_02326</name>
    <name evidence="1" type="ORF">ALP16_01556</name>
</gene>
<dbReference type="Proteomes" id="UP000272241">
    <property type="component" value="Unassembled WGS sequence"/>
</dbReference>
<evidence type="ECO:0000313" key="1">
    <source>
        <dbReference type="EMBL" id="RMV20069.1"/>
    </source>
</evidence>